<dbReference type="Gene3D" id="1.10.390.10">
    <property type="entry name" value="Neutral Protease Domain 2"/>
    <property type="match status" value="1"/>
</dbReference>
<dbReference type="InterPro" id="IPR036034">
    <property type="entry name" value="PDZ_sf"/>
</dbReference>
<dbReference type="Gene3D" id="2.30.42.10">
    <property type="match status" value="1"/>
</dbReference>
<evidence type="ECO:0000259" key="1">
    <source>
        <dbReference type="PROSITE" id="PS50106"/>
    </source>
</evidence>
<protein>
    <recommendedName>
        <fullName evidence="1">PDZ domain-containing protein</fullName>
    </recommendedName>
</protein>
<organism evidence="2 3">
    <name type="scientific">Cupriavidus numazuensis</name>
    <dbReference type="NCBI Taxonomy" id="221992"/>
    <lineage>
        <taxon>Bacteria</taxon>
        <taxon>Pseudomonadati</taxon>
        <taxon>Pseudomonadota</taxon>
        <taxon>Betaproteobacteria</taxon>
        <taxon>Burkholderiales</taxon>
        <taxon>Burkholderiaceae</taxon>
        <taxon>Cupriavidus</taxon>
    </lineage>
</organism>
<sequence length="612" mass="68213">MTNDTIMPMTPIRYAIAPLQPEAHLFAVTVTVTSPDPAGQRFFLPAWIPGSYMIRDFARHIVRIRADAGGKPVTLTKLDKQSWQAAPVDVSAGPLTLSYEVYAWDLSVRAAHLDTTHGFFNGSSVFLCVEGQEDQPCTVDIHAPAGETYRNWRVATAMREASGREGAKRYGFGRYQVADYDELVDHPVEMGDFLMASFRACGAQHDLVFTGRVPQLDIDRVCRDLKRICEAQIRLFEPRSARAPFLDSNRRYVFMTMVTTDGYGGLEHRASTALMCARSDLPVLGDSETSEGYRTFLGLCSHEYFHTWNVKRIKPAAFVPYRLQEETYTPLLWLFEGFTSYYDDLVLVRSGCVTDTQYVEMLAKTWNGVLRGNGRTKQSVAESSFDAWTKYYRQDENAPNAIVSYYTKGSLVALVLDLTIRDKTGGRRSLDDVMRALWQRYGRDFYAPDAVQRGVTEAEVHALFDEITGLRLGALLRSLTDGTGELPLAPLFKRFGVKAEAQKPARTAALGIKVKSDDGWVRVTQVLDGGAAQAGGISAGDLLAAVDGLRVAPGQLDKLLGRYRAGDPVTLHVFRRDELHVLPLTLAREPAAQYKLNLESGKHASRTRWLGR</sequence>
<dbReference type="PIRSF" id="PIRSF016493">
    <property type="entry name" value="Glycyl_aminpptds"/>
    <property type="match status" value="1"/>
</dbReference>
<gene>
    <name evidence="2" type="ORF">LMG26411_06894</name>
</gene>
<comment type="caution">
    <text evidence="2">The sequence shown here is derived from an EMBL/GenBank/DDBJ whole genome shotgun (WGS) entry which is preliminary data.</text>
</comment>
<reference evidence="2 3" key="1">
    <citation type="submission" date="2021-03" db="EMBL/GenBank/DDBJ databases">
        <authorList>
            <person name="Peeters C."/>
        </authorList>
    </citation>
    <scope>NUCLEOTIDE SEQUENCE [LARGE SCALE GENOMIC DNA]</scope>
    <source>
        <strain evidence="2 3">LMG 26411</strain>
    </source>
</reference>
<evidence type="ECO:0000313" key="3">
    <source>
        <dbReference type="Proteomes" id="UP000672657"/>
    </source>
</evidence>
<accession>A0ABM8TTD3</accession>
<keyword evidence="3" id="KW-1185">Reference proteome</keyword>
<dbReference type="SUPFAM" id="SSF55486">
    <property type="entry name" value="Metalloproteases ('zincins'), catalytic domain"/>
    <property type="match status" value="1"/>
</dbReference>
<dbReference type="InterPro" id="IPR024191">
    <property type="entry name" value="Peptidase_M61"/>
</dbReference>
<feature type="domain" description="PDZ" evidence="1">
    <location>
        <begin position="498"/>
        <end position="548"/>
    </location>
</feature>
<dbReference type="InterPro" id="IPR007963">
    <property type="entry name" value="Peptidase_M61_catalytic"/>
</dbReference>
<evidence type="ECO:0000313" key="2">
    <source>
        <dbReference type="EMBL" id="CAG2159682.1"/>
    </source>
</evidence>
<dbReference type="Pfam" id="PF05299">
    <property type="entry name" value="Peptidase_M61"/>
    <property type="match status" value="1"/>
</dbReference>
<dbReference type="InterPro" id="IPR040756">
    <property type="entry name" value="Peptidase_M61_N"/>
</dbReference>
<dbReference type="Proteomes" id="UP000672657">
    <property type="component" value="Unassembled WGS sequence"/>
</dbReference>
<dbReference type="Gene3D" id="2.60.40.3650">
    <property type="match status" value="1"/>
</dbReference>
<proteinExistence type="predicted"/>
<dbReference type="SMART" id="SM00228">
    <property type="entry name" value="PDZ"/>
    <property type="match status" value="1"/>
</dbReference>
<dbReference type="InterPro" id="IPR027268">
    <property type="entry name" value="Peptidase_M4/M1_CTD_sf"/>
</dbReference>
<dbReference type="InterPro" id="IPR001478">
    <property type="entry name" value="PDZ"/>
</dbReference>
<dbReference type="Pfam" id="PF13180">
    <property type="entry name" value="PDZ_2"/>
    <property type="match status" value="1"/>
</dbReference>
<dbReference type="SUPFAM" id="SSF50156">
    <property type="entry name" value="PDZ domain-like"/>
    <property type="match status" value="1"/>
</dbReference>
<name>A0ABM8TTD3_9BURK</name>
<dbReference type="Pfam" id="PF17899">
    <property type="entry name" value="Peptidase_M61_N"/>
    <property type="match status" value="1"/>
</dbReference>
<dbReference type="EMBL" id="CAJPVI010000063">
    <property type="protein sequence ID" value="CAG2159682.1"/>
    <property type="molecule type" value="Genomic_DNA"/>
</dbReference>
<dbReference type="PROSITE" id="PS50106">
    <property type="entry name" value="PDZ"/>
    <property type="match status" value="1"/>
</dbReference>